<reference evidence="1" key="1">
    <citation type="journal article" date="2014" name="Front. Microbiol.">
        <title>High frequency of phylogenetically diverse reductive dehalogenase-homologous genes in deep subseafloor sedimentary metagenomes.</title>
        <authorList>
            <person name="Kawai M."/>
            <person name="Futagami T."/>
            <person name="Toyoda A."/>
            <person name="Takaki Y."/>
            <person name="Nishi S."/>
            <person name="Hori S."/>
            <person name="Arai W."/>
            <person name="Tsubouchi T."/>
            <person name="Morono Y."/>
            <person name="Uchiyama I."/>
            <person name="Ito T."/>
            <person name="Fujiyama A."/>
            <person name="Inagaki F."/>
            <person name="Takami H."/>
        </authorList>
    </citation>
    <scope>NUCLEOTIDE SEQUENCE</scope>
    <source>
        <strain evidence="1">Expedition CK06-06</strain>
    </source>
</reference>
<organism evidence="1">
    <name type="scientific">marine sediment metagenome</name>
    <dbReference type="NCBI Taxonomy" id="412755"/>
    <lineage>
        <taxon>unclassified sequences</taxon>
        <taxon>metagenomes</taxon>
        <taxon>ecological metagenomes</taxon>
    </lineage>
</organism>
<accession>X1B797</accession>
<dbReference type="AlphaFoldDB" id="X1B797"/>
<name>X1B797_9ZZZZ</name>
<comment type="caution">
    <text evidence="1">The sequence shown here is derived from an EMBL/GenBank/DDBJ whole genome shotgun (WGS) entry which is preliminary data.</text>
</comment>
<evidence type="ECO:0000313" key="1">
    <source>
        <dbReference type="EMBL" id="GAG90950.1"/>
    </source>
</evidence>
<dbReference type="EMBL" id="BART01027204">
    <property type="protein sequence ID" value="GAG90950.1"/>
    <property type="molecule type" value="Genomic_DNA"/>
</dbReference>
<protein>
    <submittedName>
        <fullName evidence="1">Uncharacterized protein</fullName>
    </submittedName>
</protein>
<feature type="non-terminal residue" evidence="1">
    <location>
        <position position="276"/>
    </location>
</feature>
<gene>
    <name evidence="1" type="ORF">S01H4_48285</name>
</gene>
<proteinExistence type="predicted"/>
<sequence>WGVDVGDELYWEVEMILTNASNGQVTMMFKDIWIYNITSIENVTTDWLGVNEFSQVNATQNYFNVTGDISEQELESYDDPMEFALFGFNNSDSIKHKYRAGMGVAPFILPLNGSKSLEVDVLIDILNESFYGPLSPDRFNQFDGFTYAQTTNSMFFTNSSDGYYLNLMYNATNGVAEYAEGYMMVQMGEPMLLNFTIQRVLDYDITDEIEWGVNIGDIFYYDWTNGTNSYYDVKIEVIDFADVMLNKTHNGFMEGEIHMVFQAVYGNLSVWNGTTY</sequence>
<feature type="non-terminal residue" evidence="1">
    <location>
        <position position="1"/>
    </location>
</feature>